<sequence length="43" mass="4964">MTPLKLWIAKLHRQPFGRRSERADKLLDPLEPHLEEPETGAAD</sequence>
<comment type="caution">
    <text evidence="3">The sequence shown here is derived from an EMBL/GenBank/DDBJ whole genome shotgun (WGS) entry which is preliminary data.</text>
</comment>
<feature type="compositionally biased region" description="Basic and acidic residues" evidence="1">
    <location>
        <begin position="18"/>
        <end position="36"/>
    </location>
</feature>
<organism evidence="3 4">
    <name type="scientific">Candidatus Competibacter phosphatis</name>
    <dbReference type="NCBI Taxonomy" id="221280"/>
    <lineage>
        <taxon>Bacteria</taxon>
        <taxon>Pseudomonadati</taxon>
        <taxon>Pseudomonadota</taxon>
        <taxon>Gammaproteobacteria</taxon>
        <taxon>Candidatus Competibacteraceae</taxon>
        <taxon>Candidatus Competibacter</taxon>
    </lineage>
</organism>
<feature type="domain" description="Transposase TnpC homeodomain" evidence="2">
    <location>
        <begin position="4"/>
        <end position="42"/>
    </location>
</feature>
<proteinExistence type="predicted"/>
<protein>
    <recommendedName>
        <fullName evidence="2">Transposase TnpC homeodomain domain-containing protein</fullName>
    </recommendedName>
</protein>
<reference evidence="3 4" key="1">
    <citation type="submission" date="2019-03" db="EMBL/GenBank/DDBJ databases">
        <title>Metabolic reconstructions from genomes of highly enriched 'Candidatus Accumulibacter' and 'Candidatus Competibacter' bioreactor populations.</title>
        <authorList>
            <person name="Annavajhala M.K."/>
            <person name="Welles L."/>
            <person name="Abbas B."/>
            <person name="Sorokin D."/>
            <person name="Park H."/>
            <person name="Van Loosdrecht M."/>
            <person name="Chandran K."/>
        </authorList>
    </citation>
    <scope>NUCLEOTIDE SEQUENCE [LARGE SCALE GENOMIC DNA]</scope>
    <source>
        <strain evidence="3 4">SBR_G</strain>
    </source>
</reference>
<gene>
    <name evidence="3" type="ORF">E4P82_19365</name>
</gene>
<feature type="region of interest" description="Disordered" evidence="1">
    <location>
        <begin position="18"/>
        <end position="43"/>
    </location>
</feature>
<evidence type="ECO:0000313" key="3">
    <source>
        <dbReference type="EMBL" id="NMQ21165.1"/>
    </source>
</evidence>
<name>A0ABX1TT71_9GAMM</name>
<keyword evidence="4" id="KW-1185">Reference proteome</keyword>
<accession>A0ABX1TT71</accession>
<dbReference type="InterPro" id="IPR024463">
    <property type="entry name" value="Transposase_TnpC_homeodom"/>
</dbReference>
<dbReference type="Pfam" id="PF13007">
    <property type="entry name" value="LZ_Tnp_IS66"/>
    <property type="match status" value="1"/>
</dbReference>
<evidence type="ECO:0000256" key="1">
    <source>
        <dbReference type="SAM" id="MobiDB-lite"/>
    </source>
</evidence>
<evidence type="ECO:0000259" key="2">
    <source>
        <dbReference type="Pfam" id="PF13007"/>
    </source>
</evidence>
<dbReference type="Proteomes" id="UP000760480">
    <property type="component" value="Unassembled WGS sequence"/>
</dbReference>
<evidence type="ECO:0000313" key="4">
    <source>
        <dbReference type="Proteomes" id="UP000760480"/>
    </source>
</evidence>
<dbReference type="EMBL" id="SPMZ01000077">
    <property type="protein sequence ID" value="NMQ21165.1"/>
    <property type="molecule type" value="Genomic_DNA"/>
</dbReference>